<dbReference type="EC" id="2.5.1.108" evidence="1"/>
<sequence length="250" mass="27732">MGIVVVDPPRAARRLRILCLHGYEQDSAIFQTRLRRHMEALKDTADFVFVDAPNTLRPYDVDGMDNVARAADARAGRSLGRTLRGWYWPRSLDPEDVCGLEASIAHLESVLEQQGPFDGVFGFSQGKYPPPAVCPTRRICGLMAAVLCARLERQRQTPGGSATHPPFRFAVIASGYKLKDAKWAHVYETPIGTQSLHLYGVLDSMIHISQSMDLQGAFARPVGLSFLGDHFVPKSHEAVRAVQQFVEQFA</sequence>
<reference evidence="1" key="1">
    <citation type="submission" date="2022-07" db="EMBL/GenBank/DDBJ databases">
        <title>Phylogenomic reconstructions and comparative analyses of Kickxellomycotina fungi.</title>
        <authorList>
            <person name="Reynolds N.K."/>
            <person name="Stajich J.E."/>
            <person name="Barry K."/>
            <person name="Grigoriev I.V."/>
            <person name="Crous P."/>
            <person name="Smith M.E."/>
        </authorList>
    </citation>
    <scope>NUCLEOTIDE SEQUENCE</scope>
    <source>
        <strain evidence="1">BCRC 34780</strain>
    </source>
</reference>
<proteinExistence type="predicted"/>
<comment type="caution">
    <text evidence="1">The sequence shown here is derived from an EMBL/GenBank/DDBJ whole genome shotgun (WGS) entry which is preliminary data.</text>
</comment>
<dbReference type="EMBL" id="JANBUN010000138">
    <property type="protein sequence ID" value="KAJ2806479.1"/>
    <property type="molecule type" value="Genomic_DNA"/>
</dbReference>
<accession>A0ACC1LFG4</accession>
<keyword evidence="2" id="KW-1185">Reference proteome</keyword>
<evidence type="ECO:0000313" key="1">
    <source>
        <dbReference type="EMBL" id="KAJ2806479.1"/>
    </source>
</evidence>
<evidence type="ECO:0000313" key="2">
    <source>
        <dbReference type="Proteomes" id="UP001140087"/>
    </source>
</evidence>
<organism evidence="1 2">
    <name type="scientific">Coemansia helicoidea</name>
    <dbReference type="NCBI Taxonomy" id="1286919"/>
    <lineage>
        <taxon>Eukaryota</taxon>
        <taxon>Fungi</taxon>
        <taxon>Fungi incertae sedis</taxon>
        <taxon>Zoopagomycota</taxon>
        <taxon>Kickxellomycotina</taxon>
        <taxon>Kickxellomycetes</taxon>
        <taxon>Kickxellales</taxon>
        <taxon>Kickxellaceae</taxon>
        <taxon>Coemansia</taxon>
    </lineage>
</organism>
<dbReference type="Proteomes" id="UP001140087">
    <property type="component" value="Unassembled WGS sequence"/>
</dbReference>
<keyword evidence="1" id="KW-0808">Transferase</keyword>
<protein>
    <submittedName>
        <fullName evidence="1">Ovarian cancer-associated protein 2</fullName>
        <ecNumber evidence="1">2.5.1.108</ecNumber>
    </submittedName>
</protein>
<gene>
    <name evidence="1" type="primary">OVCA2_1</name>
    <name evidence="1" type="ORF">H4R21_000851</name>
</gene>
<name>A0ACC1LFG4_9FUNG</name>